<sequence>MFEREVKFIYDFNSNKVKKLGTSATYTELLPLGIHPAILQYISAEIEYRVYEDRQTLLKHSMFDYSGVEISKHFIKITDVIKNEKRFSTDFLSKVILHATSFNLNYLIRPNWSLKKLIFDTSESTSAVEINQILNYAYFYRHIIKVIRRYFEKKKLITLDKEEFSELLIKLDQVSLDTYGNDIIDYAIKSMASFFNIGSMNQKNIPVQAIVVFLQEKKLTSHLEVLQNRLGNETKSKVDVNDLRNILLNIPVERTEYFDVPPKTEKVKIIEEKPVEPEEQKVDLTHQKPAEESKVEVDESEDVEIKLRANKEKEVAETEQEEETIIKEQKVIEEFSEISEDEYHIEQKDELPEFILTGEDTEDTELNVELEKEQTQDLIDEFFEEEPESIEELEEEEFVDTHEELEDTDIDEKIKVELEEEPEFEEPQEEVDELIFEDKVEYEFTSSVEDDYSHPEIKKEIISEIEEPEDDQIGSVEETKSDLTVEDSEESKFIEESSEINEDLSEKETTPEPTLFGDKKLSEEPEDEFIKDFGSVNRSKRIDISDLLENRNMTKIIEVVFDYDMEEFANAIERICDSSSRQEAFATLHEIFEVNQVNPSSKEAQAFKDIISEYFEQS</sequence>
<name>A0A0W8G1H0_9ZZZZ</name>
<reference evidence="2" key="1">
    <citation type="journal article" date="2015" name="Proc. Natl. Acad. Sci. U.S.A.">
        <title>Networks of energetic and metabolic interactions define dynamics in microbial communities.</title>
        <authorList>
            <person name="Embree M."/>
            <person name="Liu J.K."/>
            <person name="Al-Bassam M.M."/>
            <person name="Zengler K."/>
        </authorList>
    </citation>
    <scope>NUCLEOTIDE SEQUENCE</scope>
</reference>
<feature type="region of interest" description="Disordered" evidence="1">
    <location>
        <begin position="445"/>
        <end position="523"/>
    </location>
</feature>
<feature type="region of interest" description="Disordered" evidence="1">
    <location>
        <begin position="387"/>
        <end position="411"/>
    </location>
</feature>
<evidence type="ECO:0008006" key="3">
    <source>
        <dbReference type="Google" id="ProtNLM"/>
    </source>
</evidence>
<proteinExistence type="predicted"/>
<feature type="compositionally biased region" description="Acidic residues" evidence="1">
    <location>
        <begin position="387"/>
        <end position="410"/>
    </location>
</feature>
<protein>
    <recommendedName>
        <fullName evidence="3">TerB-C domain-containing protein</fullName>
    </recommendedName>
</protein>
<evidence type="ECO:0000313" key="2">
    <source>
        <dbReference type="EMBL" id="KUG26966.1"/>
    </source>
</evidence>
<feature type="compositionally biased region" description="Acidic residues" evidence="1">
    <location>
        <begin position="463"/>
        <end position="472"/>
    </location>
</feature>
<accession>A0A0W8G1H0</accession>
<dbReference type="AlphaFoldDB" id="A0A0W8G1H0"/>
<organism evidence="2">
    <name type="scientific">hydrocarbon metagenome</name>
    <dbReference type="NCBI Taxonomy" id="938273"/>
    <lineage>
        <taxon>unclassified sequences</taxon>
        <taxon>metagenomes</taxon>
        <taxon>ecological metagenomes</taxon>
    </lineage>
</organism>
<comment type="caution">
    <text evidence="2">The sequence shown here is derived from an EMBL/GenBank/DDBJ whole genome shotgun (WGS) entry which is preliminary data.</text>
</comment>
<feature type="compositionally biased region" description="Basic and acidic residues" evidence="1">
    <location>
        <begin position="451"/>
        <end position="462"/>
    </location>
</feature>
<dbReference type="EMBL" id="LNQE01000381">
    <property type="protein sequence ID" value="KUG26966.1"/>
    <property type="molecule type" value="Genomic_DNA"/>
</dbReference>
<feature type="region of interest" description="Disordered" evidence="1">
    <location>
        <begin position="277"/>
        <end position="301"/>
    </location>
</feature>
<evidence type="ECO:0000256" key="1">
    <source>
        <dbReference type="SAM" id="MobiDB-lite"/>
    </source>
</evidence>
<gene>
    <name evidence="2" type="ORF">ASZ90_003190</name>
</gene>